<accession>A0A9D4QYI7</accession>
<keyword evidence="4" id="KW-0472">Membrane</keyword>
<dbReference type="Pfam" id="PF00084">
    <property type="entry name" value="Sushi"/>
    <property type="match status" value="1"/>
</dbReference>
<feature type="region of interest" description="Disordered" evidence="3">
    <location>
        <begin position="542"/>
        <end position="575"/>
    </location>
</feature>
<gene>
    <name evidence="6" type="ORF">DPMN_089117</name>
</gene>
<evidence type="ECO:0000256" key="2">
    <source>
        <dbReference type="PROSITE-ProRule" id="PRU00302"/>
    </source>
</evidence>
<dbReference type="AlphaFoldDB" id="A0A9D4QYI7"/>
<evidence type="ECO:0000256" key="1">
    <source>
        <dbReference type="ARBA" id="ARBA00023157"/>
    </source>
</evidence>
<dbReference type="InterPro" id="IPR000033">
    <property type="entry name" value="LDLR_classB_rpt"/>
</dbReference>
<feature type="compositionally biased region" description="Polar residues" evidence="3">
    <location>
        <begin position="551"/>
        <end position="575"/>
    </location>
</feature>
<reference evidence="6" key="1">
    <citation type="journal article" date="2019" name="bioRxiv">
        <title>The Genome of the Zebra Mussel, Dreissena polymorpha: A Resource for Invasive Species Research.</title>
        <authorList>
            <person name="McCartney M.A."/>
            <person name="Auch B."/>
            <person name="Kono T."/>
            <person name="Mallez S."/>
            <person name="Zhang Y."/>
            <person name="Obille A."/>
            <person name="Becker A."/>
            <person name="Abrahante J.E."/>
            <person name="Garbe J."/>
            <person name="Badalamenti J.P."/>
            <person name="Herman A."/>
            <person name="Mangelson H."/>
            <person name="Liachko I."/>
            <person name="Sullivan S."/>
            <person name="Sone E.D."/>
            <person name="Koren S."/>
            <person name="Silverstein K.A.T."/>
            <person name="Beckman K.B."/>
            <person name="Gohl D.M."/>
        </authorList>
    </citation>
    <scope>NUCLEOTIDE SEQUENCE</scope>
    <source>
        <strain evidence="6">Duluth1</strain>
        <tissue evidence="6">Whole animal</tissue>
    </source>
</reference>
<evidence type="ECO:0000313" key="6">
    <source>
        <dbReference type="EMBL" id="KAH3846810.1"/>
    </source>
</evidence>
<dbReference type="PANTHER" id="PTHR46513:SF13">
    <property type="entry name" value="EGF-LIKE DOMAIN-CONTAINING PROTEIN"/>
    <property type="match status" value="1"/>
</dbReference>
<feature type="transmembrane region" description="Helical" evidence="4">
    <location>
        <begin position="447"/>
        <end position="469"/>
    </location>
</feature>
<dbReference type="SMART" id="SM00135">
    <property type="entry name" value="LY"/>
    <property type="match status" value="2"/>
</dbReference>
<feature type="domain" description="Sushi" evidence="5">
    <location>
        <begin position="247"/>
        <end position="304"/>
    </location>
</feature>
<feature type="domain" description="Sushi" evidence="5">
    <location>
        <begin position="306"/>
        <end position="364"/>
    </location>
</feature>
<comment type="caution">
    <text evidence="6">The sequence shown here is derived from an EMBL/GenBank/DDBJ whole genome shotgun (WGS) entry which is preliminary data.</text>
</comment>
<dbReference type="GO" id="GO:0060070">
    <property type="term" value="P:canonical Wnt signaling pathway"/>
    <property type="evidence" value="ECO:0007669"/>
    <property type="project" value="TreeGrafter"/>
</dbReference>
<evidence type="ECO:0000256" key="3">
    <source>
        <dbReference type="SAM" id="MobiDB-lite"/>
    </source>
</evidence>
<dbReference type="InterPro" id="IPR011042">
    <property type="entry name" value="6-blade_b-propeller_TolB-like"/>
</dbReference>
<dbReference type="GO" id="GO:0042813">
    <property type="term" value="F:Wnt receptor activity"/>
    <property type="evidence" value="ECO:0007669"/>
    <property type="project" value="TreeGrafter"/>
</dbReference>
<feature type="domain" description="Sushi" evidence="5">
    <location>
        <begin position="365"/>
        <end position="425"/>
    </location>
</feature>
<dbReference type="GO" id="GO:0017147">
    <property type="term" value="F:Wnt-protein binding"/>
    <property type="evidence" value="ECO:0007669"/>
    <property type="project" value="TreeGrafter"/>
</dbReference>
<dbReference type="CDD" id="cd00033">
    <property type="entry name" value="CCP"/>
    <property type="match status" value="3"/>
</dbReference>
<protein>
    <recommendedName>
        <fullName evidence="5">Sushi domain-containing protein</fullName>
    </recommendedName>
</protein>
<evidence type="ECO:0000259" key="5">
    <source>
        <dbReference type="PROSITE" id="PS50923"/>
    </source>
</evidence>
<dbReference type="InterPro" id="IPR000436">
    <property type="entry name" value="Sushi_SCR_CCP_dom"/>
</dbReference>
<keyword evidence="7" id="KW-1185">Reference proteome</keyword>
<dbReference type="InterPro" id="IPR035976">
    <property type="entry name" value="Sushi/SCR/CCP_sf"/>
</dbReference>
<evidence type="ECO:0000256" key="4">
    <source>
        <dbReference type="SAM" id="Phobius"/>
    </source>
</evidence>
<dbReference type="InterPro" id="IPR050778">
    <property type="entry name" value="Cueball_EGF_LRP_Nidogen"/>
</dbReference>
<reference evidence="6" key="2">
    <citation type="submission" date="2020-11" db="EMBL/GenBank/DDBJ databases">
        <authorList>
            <person name="McCartney M.A."/>
            <person name="Auch B."/>
            <person name="Kono T."/>
            <person name="Mallez S."/>
            <person name="Becker A."/>
            <person name="Gohl D.M."/>
            <person name="Silverstein K.A.T."/>
            <person name="Koren S."/>
            <person name="Bechman K.B."/>
            <person name="Herman A."/>
            <person name="Abrahante J.E."/>
            <person name="Garbe J."/>
        </authorList>
    </citation>
    <scope>NUCLEOTIDE SEQUENCE</scope>
    <source>
        <strain evidence="6">Duluth1</strain>
        <tissue evidence="6">Whole animal</tissue>
    </source>
</reference>
<dbReference type="SUPFAM" id="SSF57535">
    <property type="entry name" value="Complement control module/SCR domain"/>
    <property type="match status" value="3"/>
</dbReference>
<keyword evidence="1 2" id="KW-1015">Disulfide bond</keyword>
<dbReference type="SMART" id="SM00032">
    <property type="entry name" value="CCP"/>
    <property type="match status" value="4"/>
</dbReference>
<dbReference type="SUPFAM" id="SSF63825">
    <property type="entry name" value="YWTD domain"/>
    <property type="match status" value="1"/>
</dbReference>
<dbReference type="SUPFAM" id="SSF57196">
    <property type="entry name" value="EGF/Laminin"/>
    <property type="match status" value="1"/>
</dbReference>
<dbReference type="EMBL" id="JAIWYP010000003">
    <property type="protein sequence ID" value="KAH3846810.1"/>
    <property type="molecule type" value="Genomic_DNA"/>
</dbReference>
<dbReference type="Proteomes" id="UP000828390">
    <property type="component" value="Unassembled WGS sequence"/>
</dbReference>
<keyword evidence="2" id="KW-0768">Sushi</keyword>
<proteinExistence type="predicted"/>
<comment type="caution">
    <text evidence="2">Lacks conserved residue(s) required for the propagation of feature annotation.</text>
</comment>
<organism evidence="6 7">
    <name type="scientific">Dreissena polymorpha</name>
    <name type="common">Zebra mussel</name>
    <name type="synonym">Mytilus polymorpha</name>
    <dbReference type="NCBI Taxonomy" id="45954"/>
    <lineage>
        <taxon>Eukaryota</taxon>
        <taxon>Metazoa</taxon>
        <taxon>Spiralia</taxon>
        <taxon>Lophotrochozoa</taxon>
        <taxon>Mollusca</taxon>
        <taxon>Bivalvia</taxon>
        <taxon>Autobranchia</taxon>
        <taxon>Heteroconchia</taxon>
        <taxon>Euheterodonta</taxon>
        <taxon>Imparidentia</taxon>
        <taxon>Neoheterodontei</taxon>
        <taxon>Myida</taxon>
        <taxon>Dreissenoidea</taxon>
        <taxon>Dreissenidae</taxon>
        <taxon>Dreissena</taxon>
    </lineage>
</organism>
<dbReference type="Gene3D" id="2.120.10.30">
    <property type="entry name" value="TolB, C-terminal domain"/>
    <property type="match status" value="1"/>
</dbReference>
<evidence type="ECO:0000313" key="7">
    <source>
        <dbReference type="Proteomes" id="UP000828390"/>
    </source>
</evidence>
<sequence length="575" mass="62530">MYYSVSAYPNSYIAEANMDGSDVRKFITDVDTPDGLAIDYINNYIYWGDLYENTIRRCNLNGTNCMTILNETSSDTVIIRDIVVEGDLIYYTDYSKEAVVAYNMTDKTSQSYGTDLGRLSDLWVYKSNTVNKQPVNKACQSNNGRGDCSAVCLPKGSTDRTCKCNTGENLQEDGRTCSNIFKCESFIRQPDATVVTISSTCTKRLNEMCAIQCPSGYIIKNANLSMVTCLIDGWDRQAEILCVNPASTCTIRSDSIANGDIRPRCMFTVGGSCEYGCHEGYSQITSMVTCGNDGLWYPRPACRATTICMTNANAIPNGSLYTNCVNPVTGSTCGFSCQPGFTQLMATVTCVNDSSWFPAHPCQEIKCPPIINNGFILQDKCSFKVGIVCEYFCGGVSTYEKNKSISNLTCLATGAWNQTSGLCVEIPGDTGSQEASAGGFARTQIEMGVGIAVALVVVIAGAVLLFIFIKRRRSTEVPYSNATFNTGNETIAIENPGYMTTSGARMNSHDLDTTQTDHVIFDPLPTVPVKKDDDGFVNPLYGANAQPGADRSQQAKNGEPLYTSSQIVLNNNKPT</sequence>
<keyword evidence="4" id="KW-1133">Transmembrane helix</keyword>
<feature type="disulfide bond" evidence="2">
    <location>
        <begin position="367"/>
        <end position="410"/>
    </location>
</feature>
<dbReference type="PROSITE" id="PS50923">
    <property type="entry name" value="SUSHI"/>
    <property type="match status" value="3"/>
</dbReference>
<keyword evidence="4" id="KW-0812">Transmembrane</keyword>
<dbReference type="GO" id="GO:0005886">
    <property type="term" value="C:plasma membrane"/>
    <property type="evidence" value="ECO:0007669"/>
    <property type="project" value="TreeGrafter"/>
</dbReference>
<dbReference type="Gene3D" id="2.10.70.10">
    <property type="entry name" value="Complement Module, domain 1"/>
    <property type="match status" value="3"/>
</dbReference>
<name>A0A9D4QYI7_DREPO</name>
<dbReference type="PANTHER" id="PTHR46513">
    <property type="entry name" value="VITELLOGENIN RECEPTOR-LIKE PROTEIN-RELATED-RELATED"/>
    <property type="match status" value="1"/>
</dbReference>